<comment type="caution">
    <text evidence="2">The sequence shown here is derived from an EMBL/GenBank/DDBJ whole genome shotgun (WGS) entry which is preliminary data.</text>
</comment>
<dbReference type="InterPro" id="IPR035897">
    <property type="entry name" value="Toll_tir_struct_dom_sf"/>
</dbReference>
<reference evidence="2 3" key="1">
    <citation type="submission" date="2015-02" db="EMBL/GenBank/DDBJ databases">
        <title>Single-cell genomics of uncultivated deep-branching MTB reveals a conserved set of magnetosome genes.</title>
        <authorList>
            <person name="Kolinko S."/>
            <person name="Richter M."/>
            <person name="Glockner F.O."/>
            <person name="Brachmann A."/>
            <person name="Schuler D."/>
        </authorList>
    </citation>
    <scope>NUCLEOTIDE SEQUENCE [LARGE SCALE GENOMIC DNA]</scope>
    <source>
        <strain evidence="2">TM-1</strain>
    </source>
</reference>
<dbReference type="PATRIC" id="fig|29290.4.peg.6829"/>
<organism evidence="2 3">
    <name type="scientific">Candidatus Magnetobacterium bavaricum</name>
    <dbReference type="NCBI Taxonomy" id="29290"/>
    <lineage>
        <taxon>Bacteria</taxon>
        <taxon>Pseudomonadati</taxon>
        <taxon>Nitrospirota</taxon>
        <taxon>Thermodesulfovibrionia</taxon>
        <taxon>Thermodesulfovibrionales</taxon>
        <taxon>Candidatus Magnetobacteriaceae</taxon>
        <taxon>Candidatus Magnetobacterium</taxon>
    </lineage>
</organism>
<gene>
    <name evidence="2" type="ORF">MBAV_005160</name>
</gene>
<dbReference type="Proteomes" id="UP000033423">
    <property type="component" value="Unassembled WGS sequence"/>
</dbReference>
<dbReference type="GO" id="GO:0032259">
    <property type="term" value="P:methylation"/>
    <property type="evidence" value="ECO:0007669"/>
    <property type="project" value="UniProtKB-KW"/>
</dbReference>
<accession>A0A0F3GL79</accession>
<keyword evidence="2" id="KW-0489">Methyltransferase</keyword>
<dbReference type="Pfam" id="PF13676">
    <property type="entry name" value="TIR_2"/>
    <property type="match status" value="1"/>
</dbReference>
<dbReference type="AlphaFoldDB" id="A0A0F3GL79"/>
<name>A0A0F3GL79_9BACT</name>
<protein>
    <submittedName>
        <fullName evidence="2">Type 11 methyltransferase</fullName>
    </submittedName>
</protein>
<keyword evidence="3" id="KW-1185">Reference proteome</keyword>
<keyword evidence="2" id="KW-0808">Transferase</keyword>
<dbReference type="EMBL" id="LACI01002228">
    <property type="protein sequence ID" value="KJU82646.1"/>
    <property type="molecule type" value="Genomic_DNA"/>
</dbReference>
<dbReference type="SUPFAM" id="SSF52200">
    <property type="entry name" value="Toll/Interleukin receptor TIR domain"/>
    <property type="match status" value="1"/>
</dbReference>
<dbReference type="GO" id="GO:0007165">
    <property type="term" value="P:signal transduction"/>
    <property type="evidence" value="ECO:0007669"/>
    <property type="project" value="InterPro"/>
</dbReference>
<dbReference type="Gene3D" id="3.40.50.10140">
    <property type="entry name" value="Toll/interleukin-1 receptor homology (TIR) domain"/>
    <property type="match status" value="1"/>
</dbReference>
<proteinExistence type="predicted"/>
<feature type="domain" description="TIR" evidence="1">
    <location>
        <begin position="4"/>
        <end position="105"/>
    </location>
</feature>
<dbReference type="InterPro" id="IPR000157">
    <property type="entry name" value="TIR_dom"/>
</dbReference>
<dbReference type="GO" id="GO:0008168">
    <property type="term" value="F:methyltransferase activity"/>
    <property type="evidence" value="ECO:0007669"/>
    <property type="project" value="UniProtKB-KW"/>
</dbReference>
<evidence type="ECO:0000259" key="1">
    <source>
        <dbReference type="Pfam" id="PF13676"/>
    </source>
</evidence>
<evidence type="ECO:0000313" key="2">
    <source>
        <dbReference type="EMBL" id="KJU82646.1"/>
    </source>
</evidence>
<evidence type="ECO:0000313" key="3">
    <source>
        <dbReference type="Proteomes" id="UP000033423"/>
    </source>
</evidence>
<sequence length="160" mass="18226">MEDEHGLKVWLDKWNIVDGDSLYDARSKGLEESKTCAVCIGEKPPGGWLEEEIAVVLSMRLKDTSFRVIPVLLPRAKPDNIPGFLKSRSGVDFSKGIDYGDEMYRLVCGIQGIPPEPVEIKKSKFHKRLSELKEFTTRGLISEEVYIEAQRKILDRWIGF</sequence>